<protein>
    <submittedName>
        <fullName evidence="2">Uncharacterized protein</fullName>
    </submittedName>
</protein>
<proteinExistence type="predicted"/>
<dbReference type="Proteomes" id="UP000054097">
    <property type="component" value="Unassembled WGS sequence"/>
</dbReference>
<dbReference type="EMBL" id="KN824316">
    <property type="protein sequence ID" value="KIM25231.1"/>
    <property type="molecule type" value="Genomic_DNA"/>
</dbReference>
<sequence>MSSHIDCDDLLVLAAASCSVEEQFNADLRNQLSMSLLCHIAQASASHHAAAAAAAATPNSFAPATTPTTSSFTSSSSNAWMADETFYNAQHQHRRRREPSMARAQSRYHTIEESNFMEDSDMMQMEQDDVPINAILPHNGGDGRLPGKHSEFSESVSLFATSDPFYLAVQEVEAASRCRRQLQPKAFSVSTPMQVTPNPVQFGSLSTGQSFAPHYGLGTSNAGSNFDRRGPATTMPIDASLMQYR</sequence>
<dbReference type="OrthoDB" id="3168315at2759"/>
<accession>A0A0C3B128</accession>
<evidence type="ECO:0000313" key="2">
    <source>
        <dbReference type="EMBL" id="KIM25231.1"/>
    </source>
</evidence>
<keyword evidence="3" id="KW-1185">Reference proteome</keyword>
<name>A0A0C3B128_SERVB</name>
<gene>
    <name evidence="2" type="ORF">M408DRAFT_222188</name>
</gene>
<reference evidence="2 3" key="1">
    <citation type="submission" date="2014-04" db="EMBL/GenBank/DDBJ databases">
        <authorList>
            <consortium name="DOE Joint Genome Institute"/>
            <person name="Kuo A."/>
            <person name="Zuccaro A."/>
            <person name="Kohler A."/>
            <person name="Nagy L.G."/>
            <person name="Floudas D."/>
            <person name="Copeland A."/>
            <person name="Barry K.W."/>
            <person name="Cichocki N."/>
            <person name="Veneault-Fourrey C."/>
            <person name="LaButti K."/>
            <person name="Lindquist E.A."/>
            <person name="Lipzen A."/>
            <person name="Lundell T."/>
            <person name="Morin E."/>
            <person name="Murat C."/>
            <person name="Sun H."/>
            <person name="Tunlid A."/>
            <person name="Henrissat B."/>
            <person name="Grigoriev I.V."/>
            <person name="Hibbett D.S."/>
            <person name="Martin F."/>
            <person name="Nordberg H.P."/>
            <person name="Cantor M.N."/>
            <person name="Hua S.X."/>
        </authorList>
    </citation>
    <scope>NUCLEOTIDE SEQUENCE [LARGE SCALE GENOMIC DNA]</scope>
    <source>
        <strain evidence="2 3">MAFF 305830</strain>
    </source>
</reference>
<evidence type="ECO:0000313" key="3">
    <source>
        <dbReference type="Proteomes" id="UP000054097"/>
    </source>
</evidence>
<feature type="region of interest" description="Disordered" evidence="1">
    <location>
        <begin position="222"/>
        <end position="245"/>
    </location>
</feature>
<dbReference type="AlphaFoldDB" id="A0A0C3B128"/>
<organism evidence="2 3">
    <name type="scientific">Serendipita vermifera MAFF 305830</name>
    <dbReference type="NCBI Taxonomy" id="933852"/>
    <lineage>
        <taxon>Eukaryota</taxon>
        <taxon>Fungi</taxon>
        <taxon>Dikarya</taxon>
        <taxon>Basidiomycota</taxon>
        <taxon>Agaricomycotina</taxon>
        <taxon>Agaricomycetes</taxon>
        <taxon>Sebacinales</taxon>
        <taxon>Serendipitaceae</taxon>
        <taxon>Serendipita</taxon>
    </lineage>
</organism>
<evidence type="ECO:0000256" key="1">
    <source>
        <dbReference type="SAM" id="MobiDB-lite"/>
    </source>
</evidence>
<reference evidence="3" key="2">
    <citation type="submission" date="2015-01" db="EMBL/GenBank/DDBJ databases">
        <title>Evolutionary Origins and Diversification of the Mycorrhizal Mutualists.</title>
        <authorList>
            <consortium name="DOE Joint Genome Institute"/>
            <consortium name="Mycorrhizal Genomics Consortium"/>
            <person name="Kohler A."/>
            <person name="Kuo A."/>
            <person name="Nagy L.G."/>
            <person name="Floudas D."/>
            <person name="Copeland A."/>
            <person name="Barry K.W."/>
            <person name="Cichocki N."/>
            <person name="Veneault-Fourrey C."/>
            <person name="LaButti K."/>
            <person name="Lindquist E.A."/>
            <person name="Lipzen A."/>
            <person name="Lundell T."/>
            <person name="Morin E."/>
            <person name="Murat C."/>
            <person name="Riley R."/>
            <person name="Ohm R."/>
            <person name="Sun H."/>
            <person name="Tunlid A."/>
            <person name="Henrissat B."/>
            <person name="Grigoriev I.V."/>
            <person name="Hibbett D.S."/>
            <person name="Martin F."/>
        </authorList>
    </citation>
    <scope>NUCLEOTIDE SEQUENCE [LARGE SCALE GENOMIC DNA]</scope>
    <source>
        <strain evidence="3">MAFF 305830</strain>
    </source>
</reference>
<dbReference type="HOGENOM" id="CLU_1134160_0_0_1"/>